<dbReference type="GO" id="GO:0016987">
    <property type="term" value="F:sigma factor activity"/>
    <property type="evidence" value="ECO:0007669"/>
    <property type="project" value="UniProtKB-KW"/>
</dbReference>
<keyword evidence="5" id="KW-0804">Transcription</keyword>
<dbReference type="EMBL" id="MGEH01000024">
    <property type="protein sequence ID" value="OGL78799.1"/>
    <property type="molecule type" value="Genomic_DNA"/>
</dbReference>
<dbReference type="Pfam" id="PF04542">
    <property type="entry name" value="Sigma70_r2"/>
    <property type="match status" value="1"/>
</dbReference>
<evidence type="ECO:0000313" key="8">
    <source>
        <dbReference type="EMBL" id="OGL78799.1"/>
    </source>
</evidence>
<evidence type="ECO:0000313" key="9">
    <source>
        <dbReference type="Proteomes" id="UP000176603"/>
    </source>
</evidence>
<dbReference type="Gene3D" id="1.10.10.10">
    <property type="entry name" value="Winged helix-like DNA-binding domain superfamily/Winged helix DNA-binding domain"/>
    <property type="match status" value="1"/>
</dbReference>
<keyword evidence="3" id="KW-0731">Sigma factor</keyword>
<dbReference type="InterPro" id="IPR013325">
    <property type="entry name" value="RNA_pol_sigma_r2"/>
</dbReference>
<dbReference type="InterPro" id="IPR007627">
    <property type="entry name" value="RNA_pol_sigma70_r2"/>
</dbReference>
<reference evidence="8 9" key="1">
    <citation type="journal article" date="2016" name="Nat. Commun.">
        <title>Thousands of microbial genomes shed light on interconnected biogeochemical processes in an aquifer system.</title>
        <authorList>
            <person name="Anantharaman K."/>
            <person name="Brown C.T."/>
            <person name="Hug L.A."/>
            <person name="Sharon I."/>
            <person name="Castelle C.J."/>
            <person name="Probst A.J."/>
            <person name="Thomas B.C."/>
            <person name="Singh A."/>
            <person name="Wilkins M.J."/>
            <person name="Karaoz U."/>
            <person name="Brodie E.L."/>
            <person name="Williams K.H."/>
            <person name="Hubbard S.S."/>
            <person name="Banfield J.F."/>
        </authorList>
    </citation>
    <scope>NUCLEOTIDE SEQUENCE [LARGE SCALE GENOMIC DNA]</scope>
</reference>
<keyword evidence="2" id="KW-0805">Transcription regulation</keyword>
<dbReference type="SUPFAM" id="SSF88946">
    <property type="entry name" value="Sigma2 domain of RNA polymerase sigma factors"/>
    <property type="match status" value="1"/>
</dbReference>
<dbReference type="InterPro" id="IPR013249">
    <property type="entry name" value="RNA_pol_sigma70_r4_t2"/>
</dbReference>
<comment type="caution">
    <text evidence="8">The sequence shown here is derived from an EMBL/GenBank/DDBJ whole genome shotgun (WGS) entry which is preliminary data.</text>
</comment>
<sequence length="192" mass="22002">MTNLVDRYLLYRIRAHQDSQAFARIYDRYVISIYRFVLLKLPSKEDAEDLTSDTFLKCWRYVQEHRAIGDIRALLYQIARNAVIDWYRQRAANPSRTLAVTFQASETSSFASGDPSDAGQSKAVIEARADLALIMGKLERLKDEYRDVIMLRLIDGLPFNIIGEILGKTTGNVRVVYHRAKKALDTIDANNQ</sequence>
<evidence type="ECO:0000256" key="3">
    <source>
        <dbReference type="ARBA" id="ARBA00023082"/>
    </source>
</evidence>
<evidence type="ECO:0000256" key="4">
    <source>
        <dbReference type="ARBA" id="ARBA00023125"/>
    </source>
</evidence>
<evidence type="ECO:0000256" key="2">
    <source>
        <dbReference type="ARBA" id="ARBA00023015"/>
    </source>
</evidence>
<evidence type="ECO:0000259" key="7">
    <source>
        <dbReference type="Pfam" id="PF08281"/>
    </source>
</evidence>
<accession>A0A1F7UKK4</accession>
<dbReference type="Gene3D" id="1.10.1740.10">
    <property type="match status" value="1"/>
</dbReference>
<dbReference type="InterPro" id="IPR013324">
    <property type="entry name" value="RNA_pol_sigma_r3/r4-like"/>
</dbReference>
<dbReference type="InterPro" id="IPR039425">
    <property type="entry name" value="RNA_pol_sigma-70-like"/>
</dbReference>
<dbReference type="AlphaFoldDB" id="A0A1F7UKK4"/>
<dbReference type="GO" id="GO:0006352">
    <property type="term" value="P:DNA-templated transcription initiation"/>
    <property type="evidence" value="ECO:0007669"/>
    <property type="project" value="InterPro"/>
</dbReference>
<dbReference type="Proteomes" id="UP000176603">
    <property type="component" value="Unassembled WGS sequence"/>
</dbReference>
<protein>
    <recommendedName>
        <fullName evidence="10">RNA polymerase sigma factor 70 region 4 type 2 domain-containing protein</fullName>
    </recommendedName>
</protein>
<gene>
    <name evidence="8" type="ORF">A3E39_01395</name>
</gene>
<feature type="domain" description="RNA polymerase sigma factor 70 region 4 type 2" evidence="7">
    <location>
        <begin position="134"/>
        <end position="184"/>
    </location>
</feature>
<feature type="domain" description="RNA polymerase sigma-70 region 2" evidence="6">
    <location>
        <begin position="26"/>
        <end position="91"/>
    </location>
</feature>
<dbReference type="Pfam" id="PF08281">
    <property type="entry name" value="Sigma70_r4_2"/>
    <property type="match status" value="1"/>
</dbReference>
<dbReference type="InterPro" id="IPR014284">
    <property type="entry name" value="RNA_pol_sigma-70_dom"/>
</dbReference>
<dbReference type="NCBIfam" id="TIGR02937">
    <property type="entry name" value="sigma70-ECF"/>
    <property type="match status" value="1"/>
</dbReference>
<proteinExistence type="inferred from homology"/>
<evidence type="ECO:0000256" key="5">
    <source>
        <dbReference type="ARBA" id="ARBA00023163"/>
    </source>
</evidence>
<name>A0A1F7UKK4_9BACT</name>
<comment type="similarity">
    <text evidence="1">Belongs to the sigma-70 factor family. ECF subfamily.</text>
</comment>
<keyword evidence="4" id="KW-0238">DNA-binding</keyword>
<dbReference type="InterPro" id="IPR036388">
    <property type="entry name" value="WH-like_DNA-bd_sf"/>
</dbReference>
<dbReference type="STRING" id="1802399.A3E39_01395"/>
<evidence type="ECO:0008006" key="10">
    <source>
        <dbReference type="Google" id="ProtNLM"/>
    </source>
</evidence>
<dbReference type="PANTHER" id="PTHR43133">
    <property type="entry name" value="RNA POLYMERASE ECF-TYPE SIGMA FACTO"/>
    <property type="match status" value="1"/>
</dbReference>
<organism evidence="8 9">
    <name type="scientific">Candidatus Uhrbacteria bacterium RIFCSPHIGHO2_12_FULL_60_25</name>
    <dbReference type="NCBI Taxonomy" id="1802399"/>
    <lineage>
        <taxon>Bacteria</taxon>
        <taxon>Candidatus Uhriibacteriota</taxon>
    </lineage>
</organism>
<evidence type="ECO:0000259" key="6">
    <source>
        <dbReference type="Pfam" id="PF04542"/>
    </source>
</evidence>
<evidence type="ECO:0000256" key="1">
    <source>
        <dbReference type="ARBA" id="ARBA00010641"/>
    </source>
</evidence>
<dbReference type="GO" id="GO:0003677">
    <property type="term" value="F:DNA binding"/>
    <property type="evidence" value="ECO:0007669"/>
    <property type="project" value="UniProtKB-KW"/>
</dbReference>
<dbReference type="PANTHER" id="PTHR43133:SF52">
    <property type="entry name" value="ECF RNA POLYMERASE SIGMA FACTOR SIGL"/>
    <property type="match status" value="1"/>
</dbReference>
<dbReference type="SUPFAM" id="SSF88659">
    <property type="entry name" value="Sigma3 and sigma4 domains of RNA polymerase sigma factors"/>
    <property type="match status" value="1"/>
</dbReference>